<accession>A0A168Q0S0</accession>
<dbReference type="Proteomes" id="UP000077355">
    <property type="component" value="Unassembled WGS sequence"/>
</dbReference>
<gene>
    <name evidence="2" type="ORF">PBAT_06035</name>
</gene>
<feature type="transmembrane region" description="Helical" evidence="1">
    <location>
        <begin position="404"/>
        <end position="422"/>
    </location>
</feature>
<comment type="caution">
    <text evidence="2">The sequence shown here is derived from an EMBL/GenBank/DDBJ whole genome shotgun (WGS) entry which is preliminary data.</text>
</comment>
<evidence type="ECO:0008006" key="4">
    <source>
        <dbReference type="Google" id="ProtNLM"/>
    </source>
</evidence>
<organism evidence="2 3">
    <name type="scientific">Paenibacillus antarcticus</name>
    <dbReference type="NCBI Taxonomy" id="253703"/>
    <lineage>
        <taxon>Bacteria</taxon>
        <taxon>Bacillati</taxon>
        <taxon>Bacillota</taxon>
        <taxon>Bacilli</taxon>
        <taxon>Bacillales</taxon>
        <taxon>Paenibacillaceae</taxon>
        <taxon>Paenibacillus</taxon>
    </lineage>
</organism>
<dbReference type="RefSeq" id="WP_068647563.1">
    <property type="nucleotide sequence ID" value="NZ_CP043611.1"/>
</dbReference>
<keyword evidence="1" id="KW-1133">Transmembrane helix</keyword>
<sequence>MRTKVSKRIQRVSVILAVMLLLLALVSRDVIVVAEKEQEQEWRFWKGIEIQSSVRYHSLFLDEEVYAGASEDLRDLRIVNQKGQYVPYYMDSGYEQAKENSKSYSSSLIRTATKDGNTLLDYKVTRVADNVDIQGNLLSVELPEESFLKHIKVYGSYDGSQWEFVDQSDLYRTDQMVKDRIDLGSEYKYEYYRLSVLNNKEKLAFPSMQLIHNTQEREWLVHTKRGKPSFEVKQKDKFTQIILNNENRLQITELQLFSERTNYNRSFEVYDDQGVRIETVGAQEIYQLDFKDVQIKNHMITAVEPIRSPFITIEINNRDDLPLDIAGFGIAYAVDRLVFEDTAEGPYKLLYGNTLSTKPEYDIVNFKSHIEQEDVALGKLNIQVKSSVATPTKEDPVWWLQQKVWFNGIVILVSILLVGLLVKKMKPKP</sequence>
<keyword evidence="1" id="KW-0812">Transmembrane</keyword>
<evidence type="ECO:0000313" key="3">
    <source>
        <dbReference type="Proteomes" id="UP000077355"/>
    </source>
</evidence>
<keyword evidence="1" id="KW-0472">Membrane</keyword>
<keyword evidence="3" id="KW-1185">Reference proteome</keyword>
<dbReference type="AlphaFoldDB" id="A0A168Q0S0"/>
<proteinExistence type="predicted"/>
<dbReference type="InterPro" id="IPR025060">
    <property type="entry name" value="DUF3999"/>
</dbReference>
<dbReference type="EMBL" id="LVJI01000007">
    <property type="protein sequence ID" value="OAB47264.1"/>
    <property type="molecule type" value="Genomic_DNA"/>
</dbReference>
<evidence type="ECO:0000256" key="1">
    <source>
        <dbReference type="SAM" id="Phobius"/>
    </source>
</evidence>
<name>A0A168Q0S0_9BACL</name>
<dbReference type="Pfam" id="PF13163">
    <property type="entry name" value="DUF3999"/>
    <property type="match status" value="1"/>
</dbReference>
<protein>
    <recommendedName>
        <fullName evidence="4">DUF3999 domain-containing protein</fullName>
    </recommendedName>
</protein>
<evidence type="ECO:0000313" key="2">
    <source>
        <dbReference type="EMBL" id="OAB47264.1"/>
    </source>
</evidence>
<reference evidence="2 3" key="1">
    <citation type="submission" date="2016-03" db="EMBL/GenBank/DDBJ databases">
        <title>Draft genome sequence of Paenibacillus antarcticus CECT 5836.</title>
        <authorList>
            <person name="Shin S.-K."/>
            <person name="Yi H."/>
        </authorList>
    </citation>
    <scope>NUCLEOTIDE SEQUENCE [LARGE SCALE GENOMIC DNA]</scope>
    <source>
        <strain evidence="2 3">CECT 5836</strain>
    </source>
</reference>